<feature type="region of interest" description="Disordered" evidence="1">
    <location>
        <begin position="50"/>
        <end position="73"/>
    </location>
</feature>
<organism evidence="2 3">
    <name type="scientific">Mycena metata</name>
    <dbReference type="NCBI Taxonomy" id="1033252"/>
    <lineage>
        <taxon>Eukaryota</taxon>
        <taxon>Fungi</taxon>
        <taxon>Dikarya</taxon>
        <taxon>Basidiomycota</taxon>
        <taxon>Agaricomycotina</taxon>
        <taxon>Agaricomycetes</taxon>
        <taxon>Agaricomycetidae</taxon>
        <taxon>Agaricales</taxon>
        <taxon>Marasmiineae</taxon>
        <taxon>Mycenaceae</taxon>
        <taxon>Mycena</taxon>
    </lineage>
</organism>
<proteinExistence type="predicted"/>
<name>A0AAD7H5V9_9AGAR</name>
<dbReference type="AlphaFoldDB" id="A0AAD7H5V9"/>
<comment type="caution">
    <text evidence="2">The sequence shown here is derived from an EMBL/GenBank/DDBJ whole genome shotgun (WGS) entry which is preliminary data.</text>
</comment>
<evidence type="ECO:0000313" key="2">
    <source>
        <dbReference type="EMBL" id="KAJ7712797.1"/>
    </source>
</evidence>
<accession>A0AAD7H5V9</accession>
<evidence type="ECO:0000256" key="1">
    <source>
        <dbReference type="SAM" id="MobiDB-lite"/>
    </source>
</evidence>
<sequence length="385" mass="42473">MLPATMRGRDRCTAAAASWRTPRTRHNANPARTARVLLSSPLRACPCAHSQQADDAVDGGNERRAPGDRSSREQDYALRWRHGVRYVRRRGTSAPLGERRIRGCVYTLYFLSHRIPFHDPSCDPISLLCVSTSPRRLRPLLCPPALVHLRLLRGEAPSALPLPHSALVYWRTRRAGPAPNAEMVVLLPRAEKVVAAAHRNSLLPARLHADSTLLMHARTVPHCLLLLLSSQPPRMRILIHSPAGTRRDALETLTALSERSDPLRIRRLHATPALTMRASEGTRAPVLVRPPPLLLMPSRRANAFVCAVCYARPRDSNMRAQIPSMSARAPASVSIQAVESLPTRAEFSPADSILYRHPHGLGAAVHSRLVPSQSPLLFFCAGVLV</sequence>
<feature type="compositionally biased region" description="Basic and acidic residues" evidence="1">
    <location>
        <begin position="60"/>
        <end position="73"/>
    </location>
</feature>
<dbReference type="Proteomes" id="UP001215598">
    <property type="component" value="Unassembled WGS sequence"/>
</dbReference>
<reference evidence="2" key="1">
    <citation type="submission" date="2023-03" db="EMBL/GenBank/DDBJ databases">
        <title>Massive genome expansion in bonnet fungi (Mycena s.s.) driven by repeated elements and novel gene families across ecological guilds.</title>
        <authorList>
            <consortium name="Lawrence Berkeley National Laboratory"/>
            <person name="Harder C.B."/>
            <person name="Miyauchi S."/>
            <person name="Viragh M."/>
            <person name="Kuo A."/>
            <person name="Thoen E."/>
            <person name="Andreopoulos B."/>
            <person name="Lu D."/>
            <person name="Skrede I."/>
            <person name="Drula E."/>
            <person name="Henrissat B."/>
            <person name="Morin E."/>
            <person name="Kohler A."/>
            <person name="Barry K."/>
            <person name="LaButti K."/>
            <person name="Morin E."/>
            <person name="Salamov A."/>
            <person name="Lipzen A."/>
            <person name="Mereny Z."/>
            <person name="Hegedus B."/>
            <person name="Baldrian P."/>
            <person name="Stursova M."/>
            <person name="Weitz H."/>
            <person name="Taylor A."/>
            <person name="Grigoriev I.V."/>
            <person name="Nagy L.G."/>
            <person name="Martin F."/>
            <person name="Kauserud H."/>
        </authorList>
    </citation>
    <scope>NUCLEOTIDE SEQUENCE</scope>
    <source>
        <strain evidence="2">CBHHK182m</strain>
    </source>
</reference>
<evidence type="ECO:0000313" key="3">
    <source>
        <dbReference type="Proteomes" id="UP001215598"/>
    </source>
</evidence>
<feature type="region of interest" description="Disordered" evidence="1">
    <location>
        <begin position="1"/>
        <end position="27"/>
    </location>
</feature>
<gene>
    <name evidence="2" type="ORF">B0H16DRAFT_1899782</name>
</gene>
<keyword evidence="3" id="KW-1185">Reference proteome</keyword>
<dbReference type="EMBL" id="JARKIB010000357">
    <property type="protein sequence ID" value="KAJ7712797.1"/>
    <property type="molecule type" value="Genomic_DNA"/>
</dbReference>
<protein>
    <submittedName>
        <fullName evidence="2">Uncharacterized protein</fullName>
    </submittedName>
</protein>